<dbReference type="Gene3D" id="3.80.10.10">
    <property type="entry name" value="Ribonuclease Inhibitor"/>
    <property type="match status" value="4"/>
</dbReference>
<comment type="catalytic activity">
    <reaction evidence="1">
        <text>ATP = 3',5'-cyclic AMP + diphosphate</text>
        <dbReference type="Rhea" id="RHEA:15389"/>
        <dbReference type="ChEBI" id="CHEBI:30616"/>
        <dbReference type="ChEBI" id="CHEBI:33019"/>
        <dbReference type="ChEBI" id="CHEBI:58165"/>
        <dbReference type="EC" id="4.6.1.1"/>
    </reaction>
</comment>
<evidence type="ECO:0000256" key="9">
    <source>
        <dbReference type="ARBA" id="ARBA00022737"/>
    </source>
</evidence>
<dbReference type="InterPro" id="IPR000159">
    <property type="entry name" value="RA_dom"/>
</dbReference>
<keyword evidence="9" id="KW-0677">Repeat</keyword>
<feature type="region of interest" description="Disordered" evidence="17">
    <location>
        <begin position="1213"/>
        <end position="1323"/>
    </location>
</feature>
<keyword evidence="24" id="KW-1185">Reference proteome</keyword>
<dbReference type="PROSITE" id="PS50125">
    <property type="entry name" value="GUANYLATE_CYCLASE_2"/>
    <property type="match status" value="1"/>
</dbReference>
<dbReference type="GO" id="GO:0004016">
    <property type="term" value="F:adenylate cyclase activity"/>
    <property type="evidence" value="ECO:0007669"/>
    <property type="project" value="UniProtKB-EC"/>
</dbReference>
<dbReference type="EMBL" id="LCWV01000018">
    <property type="protein sequence ID" value="PWI67447.1"/>
    <property type="molecule type" value="Genomic_DNA"/>
</dbReference>
<dbReference type="GO" id="GO:0005524">
    <property type="term" value="F:ATP binding"/>
    <property type="evidence" value="ECO:0007669"/>
    <property type="project" value="UniProtKB-KW"/>
</dbReference>
<sequence length="2290" mass="250903">MSDNDAAAVSRISSITSASHSTDSSTRSTTTVRPTPSTPASSARRGSNHQPQSHSQSGRHNHHHMRISTDESNSPYHASRRRASRDDGQVSPTSTTAAGRGPLSPSSTTSSVSVPDRRLSDLTNYRRDLAAIDGSQGGGSRNASIGGSAGGGISLASTSSYAAPWMSMGGSVPSRGLPTSFYNDSSDSLSVASQLSPALPSSATFGGASASSASASAAPFHAGAPSAAAAGLAGPARPFAAPQPPLGPGAPHESPDAAYFSPDARRPSVASVTTTASSQGSKASVTRGGFRKLQGFFGEEFPGRDSSESSLPISLGKDQRSRSYSHTRPSHRDRNYSNATDPRDASPSSSRPRTPVPAPEVVPFLYQDNTVRAVHRLPVLPLAGFSPRSRASLPPGEATTLHAAQQLKRFCLVLPDIARYGEAPVRDFMTGPDRERYASTESTTSQVPPKSSSSARSGGVHLPGHHYHRHNKSNEDPRTLRPSVSREDTLATSYPRERGPSVPMNIQRSRAHSPTPSAISGPPPGSRSGHADGQTSPGHHGKRGLLGRLRRHKDKDDGSKLRDMPSSTRSLQPKGSRADISRADMSPSPFPGAYWPSASDMSDSQDPRAAAQRAATFNNKFPFSKKGRTQRGIDYTEEAIGPTDRNDPGHVYHLDTNLNDMEGILTKPPQLPPMDVSFVNSLYGDRKESLAEPKGGWDAPDSWAVRRGTEERSNHTTDVDEIGSPPRPEEKLAPYFIRIFRSDGTFSTHSMALDSTVTDVISQVVKKTYVVDGLENYHIIMKKHDLIRVLTPPERPLLMQKRLLQQVGYEEKDRIEELGREDNGYLCRFMFLSARESDFHARTTDLGITRSQKLNYVDLSGRNLVTIPISLYLKASDIISLNLSRNLSLDVPRDFIQSCKHLRDIKFTNNEARKLPLSLGRAGKLTYLDISNNRVEQLEHAELGGLTGLLKMNLANNRLTHLPPSFGAYQALRSLNISSNFLDMFPPFLCELHSLVDLDLSFNAIATLPEEIGNLKNLEKLLITNNRLSAEVPHGFRQLISLRELDIKYNSITSIDIISELPKLELLYAAHNHVSSFVGRFERIRQLKLNSNPLNKFEIIEPVPTLKTLNLSHAQLASIDSAFSNMMNLERLVLDKNYFVSLPQQIGALSRLEHFSIANNSVGELPPQIGCLTELRVLDVRGNNISKLPMEIWWANKLETFNASSNVLEVFPKPASRPPRLPGEDSSGPPPVQNGKALPLATLPSTPSSEELSDERRPSQASSTLLSVGPSPVQNGENRKSSVVSVYGKGGRKTSVVSRAASQGTQGTASSSTPPATVRKDSGLSSRLTNTFAGSLRNLYLADNRLDDDVFDQITLLSELRVLNLSYNDEISDMPQRSIKSWPQLVELYLSGNGLTTVPADDLEESSLLQALYINSNKFTNLPADISRAKKLAVLDCGSNSLKYNISNVPYDWNWNLNPNLRYLNLSGNKRLEIKQTAWGGIDGPGAVNREQYTDFNRLVNLRVLGLMDVTLTQPSIPDQSEDRRVRTSGSLAGHLPYGMADTLGKNEHLSTVDLVVPRFNSAETQMLLGLFDGQALSSGGSKIAKYLHENFGHIFASELKNLKLRSGETPADALRRAFLALNKDLVTIAVQHTEERPKTTHRGSAQPVVLSKEDLNSGGVATVAYLEGTELYVANVGDAQAMVIHTDGKHQMLTRKHDPAEPSERSRIREAGGWVSRNGRLNDLLQVSRAFGYVDLMPAVQAAPHVSNMTIKEHDDIILMATSELWEYLDANLITDIARAERTDLMRAAQKLRDLAMAYGASGKIMVMMISVADLKRRVERSRLHRGTSMSLYPSGVPDEAQVLSTRRGRKAKGDVLDSSLNRLEAEIPAPTGNVAIIFTDIKNSTTLWEMYPSAMRSAIKLHNEVMRRQLRRIGGYEVKTEGDAFMVSFPTATSALLWCFAVQLQLLDVSWPSEILNSMSGQPINDKDGSLIFKGLSVRMGIHFGGDCVSETDPVTRRMDYFGPMVNKASRISAVADGGQITVSSDFISEIQRCLENYQDTERHSSVGSEEAFDEESYASAIRKDLRSLTSQGFEVKEMGEKKLKGLENPEVVYCLYPHALAGRIEYHQQHERREEGTDKPAILAPGAELAFDPETIWALWRVSLRLEMICSTLEEIRGPGLQPPETELLERMKSRGGEVTDRFLLNFMEHQTCVSTLAMRHIAIGGGVLRELNDLRAPMASVLDFFVNQQKELEQYRKMYGALPQSNGASGPARLKQVVEVEEDHEDINGGDQGENGVETDSDTEHG</sequence>
<evidence type="ECO:0000313" key="24">
    <source>
        <dbReference type="Proteomes" id="UP001287286"/>
    </source>
</evidence>
<comment type="function">
    <text evidence="3">Plays essential roles in regulation of cellular metabolism by catalyzing the synthesis of a second messenger, cAMP.</text>
</comment>
<dbReference type="SMART" id="SM00044">
    <property type="entry name" value="CYCc"/>
    <property type="match status" value="1"/>
</dbReference>
<dbReference type="PROSITE" id="PS51746">
    <property type="entry name" value="PPM_2"/>
    <property type="match status" value="1"/>
</dbReference>
<dbReference type="SUPFAM" id="SSF55073">
    <property type="entry name" value="Nucleotide cyclase"/>
    <property type="match status" value="1"/>
</dbReference>
<feature type="region of interest" description="Disordered" evidence="17">
    <location>
        <begin position="235"/>
        <end position="359"/>
    </location>
</feature>
<dbReference type="SMART" id="SM00364">
    <property type="entry name" value="LRR_BAC"/>
    <property type="match status" value="7"/>
</dbReference>
<dbReference type="EC" id="4.6.1.1" evidence="5"/>
<keyword evidence="10" id="KW-0547">Nucleotide-binding</keyword>
<feature type="compositionally biased region" description="Acidic residues" evidence="17">
    <location>
        <begin position="2281"/>
        <end position="2290"/>
    </location>
</feature>
<dbReference type="SMART" id="SM00789">
    <property type="entry name" value="Ad_cyc_g-alpha"/>
    <property type="match status" value="1"/>
</dbReference>
<protein>
    <recommendedName>
        <fullName evidence="6">Adenylate cyclase</fullName>
        <ecNumber evidence="5">4.6.1.1</ecNumber>
    </recommendedName>
    <alternativeName>
        <fullName evidence="15">ATP pyrophosphate-lyase</fullName>
    </alternativeName>
    <alternativeName>
        <fullName evidence="16">Adenylyl cyclase</fullName>
    </alternativeName>
</protein>
<evidence type="ECO:0000313" key="23">
    <source>
        <dbReference type="Proteomes" id="UP000245956"/>
    </source>
</evidence>
<evidence type="ECO:0000256" key="15">
    <source>
        <dbReference type="ARBA" id="ARBA00032597"/>
    </source>
</evidence>
<feature type="compositionally biased region" description="Low complexity" evidence="17">
    <location>
        <begin position="1"/>
        <end position="45"/>
    </location>
</feature>
<dbReference type="Pfam" id="PF13855">
    <property type="entry name" value="LRR_8"/>
    <property type="match status" value="3"/>
</dbReference>
<dbReference type="FunFam" id="3.60.40.10:FF:000055">
    <property type="entry name" value="Adenylate cyclase AcyA"/>
    <property type="match status" value="1"/>
</dbReference>
<evidence type="ECO:0000256" key="6">
    <source>
        <dbReference type="ARBA" id="ARBA00021420"/>
    </source>
</evidence>
<dbReference type="Proteomes" id="UP000245956">
    <property type="component" value="Unassembled WGS sequence"/>
</dbReference>
<comment type="similarity">
    <text evidence="4">Belongs to the adenylyl cyclase class-3 family.</text>
</comment>
<dbReference type="SMART" id="SM00314">
    <property type="entry name" value="RA"/>
    <property type="match status" value="1"/>
</dbReference>
<reference evidence="21" key="3">
    <citation type="submission" date="2023-11" db="EMBL/GenBank/DDBJ databases">
        <authorList>
            <person name="Beijen E."/>
            <person name="Ohm R.A."/>
        </authorList>
    </citation>
    <scope>NUCLEOTIDE SEQUENCE</scope>
    <source>
        <strain evidence="21">CBS 150709</strain>
    </source>
</reference>
<dbReference type="InterPro" id="IPR013716">
    <property type="entry name" value="Adenylate_cyclase_G-a-bd"/>
</dbReference>
<evidence type="ECO:0000256" key="11">
    <source>
        <dbReference type="ARBA" id="ARBA00022840"/>
    </source>
</evidence>
<feature type="compositionally biased region" description="Polar residues" evidence="17">
    <location>
        <begin position="1259"/>
        <end position="1284"/>
    </location>
</feature>
<dbReference type="FunFam" id="3.80.10.10:FF:000220">
    <property type="entry name" value="Adenylate cyclase AcyA"/>
    <property type="match status" value="1"/>
</dbReference>
<evidence type="ECO:0000256" key="5">
    <source>
        <dbReference type="ARBA" id="ARBA00012201"/>
    </source>
</evidence>
<dbReference type="InterPro" id="IPR001054">
    <property type="entry name" value="A/G_cyclase"/>
</dbReference>
<dbReference type="InterPro" id="IPR029787">
    <property type="entry name" value="Nucleotide_cyclase"/>
</dbReference>
<dbReference type="Pfam" id="PF00211">
    <property type="entry name" value="Guanylate_cyc"/>
    <property type="match status" value="1"/>
</dbReference>
<dbReference type="Pfam" id="PF23010">
    <property type="entry name" value="RA_3"/>
    <property type="match status" value="1"/>
</dbReference>
<feature type="compositionally biased region" description="Polar residues" evidence="17">
    <location>
        <begin position="504"/>
        <end position="518"/>
    </location>
</feature>
<dbReference type="SMART" id="SM00332">
    <property type="entry name" value="PP2Cc"/>
    <property type="match status" value="1"/>
</dbReference>
<feature type="compositionally biased region" description="Low complexity" evidence="17">
    <location>
        <begin position="268"/>
        <end position="278"/>
    </location>
</feature>
<evidence type="ECO:0000256" key="10">
    <source>
        <dbReference type="ARBA" id="ARBA00022741"/>
    </source>
</evidence>
<dbReference type="InterPro" id="IPR032675">
    <property type="entry name" value="LRR_dom_sf"/>
</dbReference>
<dbReference type="PANTHER" id="PTHR48051">
    <property type="match status" value="1"/>
</dbReference>
<gene>
    <name evidence="22" type="ORF">PCL_02801</name>
    <name evidence="21" type="ORF">Purlil1_9060</name>
</gene>
<feature type="region of interest" description="Disordered" evidence="17">
    <location>
        <begin position="2247"/>
        <end position="2290"/>
    </location>
</feature>
<dbReference type="InterPro" id="IPR003591">
    <property type="entry name" value="Leu-rich_rpt_typical-subtyp"/>
</dbReference>
<keyword evidence="13" id="KW-0115">cAMP biosynthesis</keyword>
<dbReference type="InterPro" id="IPR050216">
    <property type="entry name" value="LRR_domain-containing"/>
</dbReference>
<organism evidence="22 23">
    <name type="scientific">Purpureocillium lilacinum</name>
    <name type="common">Paecilomyces lilacinus</name>
    <dbReference type="NCBI Taxonomy" id="33203"/>
    <lineage>
        <taxon>Eukaryota</taxon>
        <taxon>Fungi</taxon>
        <taxon>Dikarya</taxon>
        <taxon>Ascomycota</taxon>
        <taxon>Pezizomycotina</taxon>
        <taxon>Sordariomycetes</taxon>
        <taxon>Hypocreomycetidae</taxon>
        <taxon>Hypocreales</taxon>
        <taxon>Ophiocordycipitaceae</taxon>
        <taxon>Purpureocillium</taxon>
    </lineage>
</organism>
<dbReference type="CDD" id="cd17214">
    <property type="entry name" value="RA_CYR1_like"/>
    <property type="match status" value="1"/>
</dbReference>
<feature type="compositionally biased region" description="Basic residues" evidence="17">
    <location>
        <begin position="57"/>
        <end position="66"/>
    </location>
</feature>
<feature type="compositionally biased region" description="Basic residues" evidence="17">
    <location>
        <begin position="539"/>
        <end position="553"/>
    </location>
</feature>
<dbReference type="CDD" id="cd07302">
    <property type="entry name" value="CHD"/>
    <property type="match status" value="1"/>
</dbReference>
<feature type="compositionally biased region" description="Polar residues" evidence="17">
    <location>
        <begin position="439"/>
        <end position="456"/>
    </location>
</feature>
<accession>A0A2U3DYY2</accession>
<reference evidence="21 24" key="4">
    <citation type="journal article" date="2024" name="Microbiol. Resour. Announc.">
        <title>Genome annotations for the ascomycete fungi Trichoderma harzianum, Trichoderma aggressivum, and Purpureocillium lilacinum.</title>
        <authorList>
            <person name="Beijen E.P.W."/>
            <person name="Ohm R.A."/>
        </authorList>
    </citation>
    <scope>NUCLEOTIDE SEQUENCE [LARGE SCALE GENOMIC DNA]</scope>
    <source>
        <strain evidence="21 24">CBS 150709</strain>
    </source>
</reference>
<keyword evidence="11" id="KW-0067">ATP-binding</keyword>
<dbReference type="PROSITE" id="PS50200">
    <property type="entry name" value="RA"/>
    <property type="match status" value="1"/>
</dbReference>
<dbReference type="CDD" id="cd00143">
    <property type="entry name" value="PP2Cc"/>
    <property type="match status" value="1"/>
</dbReference>
<keyword evidence="8" id="KW-0479">Metal-binding</keyword>
<comment type="cofactor">
    <cofactor evidence="2">
        <name>Mg(2+)</name>
        <dbReference type="ChEBI" id="CHEBI:18420"/>
    </cofactor>
</comment>
<keyword evidence="14" id="KW-0456">Lyase</keyword>
<dbReference type="GO" id="GO:0005737">
    <property type="term" value="C:cytoplasm"/>
    <property type="evidence" value="ECO:0007669"/>
    <property type="project" value="TreeGrafter"/>
</dbReference>
<dbReference type="FunFam" id="3.80.10.10:FF:000408">
    <property type="entry name" value="Adenylate cyclase"/>
    <property type="match status" value="1"/>
</dbReference>
<dbReference type="GO" id="GO:0000287">
    <property type="term" value="F:magnesium ion binding"/>
    <property type="evidence" value="ECO:0007669"/>
    <property type="project" value="InterPro"/>
</dbReference>
<dbReference type="EMBL" id="JAWRVI010000039">
    <property type="protein sequence ID" value="KAK4086670.1"/>
    <property type="molecule type" value="Genomic_DNA"/>
</dbReference>
<dbReference type="GO" id="GO:0006171">
    <property type="term" value="P:cAMP biosynthetic process"/>
    <property type="evidence" value="ECO:0007669"/>
    <property type="project" value="UniProtKB-KW"/>
</dbReference>
<feature type="region of interest" description="Disordered" evidence="17">
    <location>
        <begin position="689"/>
        <end position="727"/>
    </location>
</feature>
<feature type="region of interest" description="Disordered" evidence="17">
    <location>
        <begin position="1"/>
        <end position="120"/>
    </location>
</feature>
<dbReference type="Gene3D" id="3.60.40.10">
    <property type="entry name" value="PPM-type phosphatase domain"/>
    <property type="match status" value="1"/>
</dbReference>
<evidence type="ECO:0000259" key="18">
    <source>
        <dbReference type="PROSITE" id="PS50125"/>
    </source>
</evidence>
<dbReference type="Proteomes" id="UP001287286">
    <property type="component" value="Unassembled WGS sequence"/>
</dbReference>
<dbReference type="FunFam" id="3.80.10.10:FF:000305">
    <property type="entry name" value="Adenylate cyclase AcyA"/>
    <property type="match status" value="1"/>
</dbReference>
<evidence type="ECO:0000256" key="4">
    <source>
        <dbReference type="ARBA" id="ARBA00005381"/>
    </source>
</evidence>
<reference evidence="22" key="1">
    <citation type="submission" date="2015-05" db="EMBL/GenBank/DDBJ databases">
        <authorList>
            <person name="Wang D.B."/>
            <person name="Wang M."/>
        </authorList>
    </citation>
    <scope>NUCLEOTIDE SEQUENCE</scope>
    <source>
        <strain evidence="22">36-1</strain>
    </source>
</reference>
<dbReference type="Pfam" id="PF08509">
    <property type="entry name" value="Ad_cyc_g-alpha"/>
    <property type="match status" value="1"/>
</dbReference>
<evidence type="ECO:0000313" key="21">
    <source>
        <dbReference type="EMBL" id="KAK4086670.1"/>
    </source>
</evidence>
<feature type="compositionally biased region" description="Low complexity" evidence="17">
    <location>
        <begin position="104"/>
        <end position="114"/>
    </location>
</feature>
<dbReference type="PROSITE" id="PS51450">
    <property type="entry name" value="LRR"/>
    <property type="match status" value="1"/>
</dbReference>
<dbReference type="InterPro" id="IPR055071">
    <property type="entry name" value="RA_PHLPP-like"/>
</dbReference>
<keyword evidence="7" id="KW-0433">Leucine-rich repeat</keyword>
<dbReference type="PANTHER" id="PTHR48051:SF42">
    <property type="entry name" value="LEUCINE-RICH REPEAT-CONTAINING PROTEIN 18-LIKE"/>
    <property type="match status" value="1"/>
</dbReference>
<evidence type="ECO:0000256" key="13">
    <source>
        <dbReference type="ARBA" id="ARBA00022998"/>
    </source>
</evidence>
<evidence type="ECO:0000256" key="8">
    <source>
        <dbReference type="ARBA" id="ARBA00022723"/>
    </source>
</evidence>
<feature type="compositionally biased region" description="Basic and acidic residues" evidence="17">
    <location>
        <begin position="472"/>
        <end position="499"/>
    </location>
</feature>
<evidence type="ECO:0000313" key="22">
    <source>
        <dbReference type="EMBL" id="PWI67447.1"/>
    </source>
</evidence>
<dbReference type="Gene3D" id="3.30.70.1230">
    <property type="entry name" value="Nucleotide cyclase"/>
    <property type="match status" value="1"/>
</dbReference>
<evidence type="ECO:0000256" key="2">
    <source>
        <dbReference type="ARBA" id="ARBA00001946"/>
    </source>
</evidence>
<feature type="domain" description="PPM-type phosphatase" evidence="20">
    <location>
        <begin position="1537"/>
        <end position="1813"/>
    </location>
</feature>
<feature type="compositionally biased region" description="Basic and acidic residues" evidence="17">
    <location>
        <begin position="707"/>
        <end position="718"/>
    </location>
</feature>
<evidence type="ECO:0000256" key="1">
    <source>
        <dbReference type="ARBA" id="ARBA00001593"/>
    </source>
</evidence>
<feature type="domain" description="Ras-associating" evidence="19">
    <location>
        <begin position="733"/>
        <end position="824"/>
    </location>
</feature>
<evidence type="ECO:0000256" key="12">
    <source>
        <dbReference type="ARBA" id="ARBA00022842"/>
    </source>
</evidence>
<evidence type="ECO:0000259" key="20">
    <source>
        <dbReference type="PROSITE" id="PS51746"/>
    </source>
</evidence>
<evidence type="ECO:0000256" key="3">
    <source>
        <dbReference type="ARBA" id="ARBA00003896"/>
    </source>
</evidence>
<proteinExistence type="inferred from homology"/>
<comment type="caution">
    <text evidence="22">The sequence shown here is derived from an EMBL/GenBank/DDBJ whole genome shotgun (WGS) entry which is preliminary data.</text>
</comment>
<evidence type="ECO:0000256" key="16">
    <source>
        <dbReference type="ARBA" id="ARBA00032637"/>
    </source>
</evidence>
<keyword evidence="12" id="KW-0460">Magnesium</keyword>
<dbReference type="Pfam" id="PF00481">
    <property type="entry name" value="PP2C"/>
    <property type="match status" value="1"/>
</dbReference>
<dbReference type="InterPro" id="IPR001611">
    <property type="entry name" value="Leu-rich_rpt"/>
</dbReference>
<dbReference type="SMART" id="SM00369">
    <property type="entry name" value="LRR_TYP"/>
    <property type="match status" value="11"/>
</dbReference>
<dbReference type="SUPFAM" id="SSF52058">
    <property type="entry name" value="L domain-like"/>
    <property type="match status" value="2"/>
</dbReference>
<feature type="region of interest" description="Disordered" evidence="17">
    <location>
        <begin position="425"/>
        <end position="610"/>
    </location>
</feature>
<dbReference type="GO" id="GO:0035556">
    <property type="term" value="P:intracellular signal transduction"/>
    <property type="evidence" value="ECO:0007669"/>
    <property type="project" value="InterPro"/>
</dbReference>
<feature type="compositionally biased region" description="Low complexity" evidence="17">
    <location>
        <begin position="1300"/>
        <end position="1317"/>
    </location>
</feature>
<feature type="domain" description="Guanylate cyclase" evidence="18">
    <location>
        <begin position="1877"/>
        <end position="2015"/>
    </location>
</feature>
<evidence type="ECO:0000256" key="7">
    <source>
        <dbReference type="ARBA" id="ARBA00022614"/>
    </source>
</evidence>
<evidence type="ECO:0000256" key="14">
    <source>
        <dbReference type="ARBA" id="ARBA00023239"/>
    </source>
</evidence>
<evidence type="ECO:0000256" key="17">
    <source>
        <dbReference type="SAM" id="MobiDB-lite"/>
    </source>
</evidence>
<dbReference type="SUPFAM" id="SSF81606">
    <property type="entry name" value="PP2C-like"/>
    <property type="match status" value="1"/>
</dbReference>
<dbReference type="InterPro" id="IPR036457">
    <property type="entry name" value="PPM-type-like_dom_sf"/>
</dbReference>
<feature type="compositionally biased region" description="Basic and acidic residues" evidence="17">
    <location>
        <begin position="554"/>
        <end position="563"/>
    </location>
</feature>
<reference evidence="22 23" key="2">
    <citation type="journal article" date="2016" name="Front. Microbiol.">
        <title>Genome and transcriptome sequences reveal the specific parasitism of the nematophagous Purpureocillium lilacinum 36-1.</title>
        <authorList>
            <person name="Xie J."/>
            <person name="Li S."/>
            <person name="Mo C."/>
            <person name="Xiao X."/>
            <person name="Peng D."/>
            <person name="Wang G."/>
            <person name="Xiao Y."/>
        </authorList>
    </citation>
    <scope>NUCLEOTIDE SEQUENCE [LARGE SCALE GENOMIC DNA]</scope>
    <source>
        <strain evidence="22 23">36-1</strain>
    </source>
</reference>
<name>A0A2U3DYY2_PURLI</name>
<dbReference type="InterPro" id="IPR001932">
    <property type="entry name" value="PPM-type_phosphatase-like_dom"/>
</dbReference>
<evidence type="ECO:0000259" key="19">
    <source>
        <dbReference type="PROSITE" id="PS50200"/>
    </source>
</evidence>